<protein>
    <submittedName>
        <fullName evidence="2">Uncharacterized protein</fullName>
    </submittedName>
</protein>
<evidence type="ECO:0000313" key="3">
    <source>
        <dbReference type="Proteomes" id="UP000008068"/>
    </source>
</evidence>
<organism evidence="3">
    <name type="scientific">Caenorhabditis brenneri</name>
    <name type="common">Nematode worm</name>
    <dbReference type="NCBI Taxonomy" id="135651"/>
    <lineage>
        <taxon>Eukaryota</taxon>
        <taxon>Metazoa</taxon>
        <taxon>Ecdysozoa</taxon>
        <taxon>Nematoda</taxon>
        <taxon>Chromadorea</taxon>
        <taxon>Rhabditida</taxon>
        <taxon>Rhabditina</taxon>
        <taxon>Rhabditomorpha</taxon>
        <taxon>Rhabditoidea</taxon>
        <taxon>Rhabditidae</taxon>
        <taxon>Peloderinae</taxon>
        <taxon>Caenorhabditis</taxon>
    </lineage>
</organism>
<proteinExistence type="predicted"/>
<keyword evidence="3" id="KW-1185">Reference proteome</keyword>
<reference evidence="3" key="1">
    <citation type="submission" date="2011-07" db="EMBL/GenBank/DDBJ databases">
        <authorList>
            <consortium name="Caenorhabditis brenneri Sequencing and Analysis Consortium"/>
            <person name="Wilson R.K."/>
        </authorList>
    </citation>
    <scope>NUCLEOTIDE SEQUENCE [LARGE SCALE GENOMIC DNA]</scope>
    <source>
        <strain evidence="3">PB2801</strain>
    </source>
</reference>
<accession>G0MMS4</accession>
<feature type="compositionally biased region" description="Low complexity" evidence="1">
    <location>
        <begin position="282"/>
        <end position="300"/>
    </location>
</feature>
<feature type="region of interest" description="Disordered" evidence="1">
    <location>
        <begin position="250"/>
        <end position="322"/>
    </location>
</feature>
<dbReference type="HOGENOM" id="CLU_543184_0_0_1"/>
<dbReference type="InParanoid" id="G0MMS4"/>
<sequence length="502" mass="56500">MVEAQYLEWCLSFATKDGYEPTPNFRRLFLETGRKMGAWNLVVGHWRNNMAFEVAQETVFWQIVNGISHQSVVEKMLTPQQCQLVEAITNKLVVCRRAFQQPILFLYQHSTAPQPLRTQFEMEVEKFFRTSGPDPVTWRGELYPAIRELEQQLIQENMAKAAQQPANALMPPVADMVLRNAQDGAVPVPIALQFPIMVPRGGQEDEAIQDRQYKKVAQGMLSPNLIAPATHGNQVGPMLSSFELARTLVAPQQSQQTAGEFAPTNNPKAPFSTMSSVAHQFGSLTGTSTPSSSSGTHSSPPRAPKRPRDRKRDWKTKGLRSKVTDACERTPINLVYAGSPEFARRQQEAVNHCMEAEVYQHPVYKQVPHLFHLHVFDPTAAPAQLPQFKKNVMLDTRQLYRTWNFKANKVIQGSSNKKWDEWQETKDRRLGEWHQVTEMLAKEKERQILAGFIALNPPQKTRNYGRKSHDGAGPAPPMDAVRLVGFGGQVIGSDGVRGDQLA</sequence>
<evidence type="ECO:0000313" key="2">
    <source>
        <dbReference type="EMBL" id="EGT37436.1"/>
    </source>
</evidence>
<dbReference type="EMBL" id="GL379802">
    <property type="protein sequence ID" value="EGT37436.1"/>
    <property type="molecule type" value="Genomic_DNA"/>
</dbReference>
<gene>
    <name evidence="2" type="ORF">CAEBREN_20848</name>
</gene>
<evidence type="ECO:0000256" key="1">
    <source>
        <dbReference type="SAM" id="MobiDB-lite"/>
    </source>
</evidence>
<dbReference type="AlphaFoldDB" id="G0MMS4"/>
<feature type="compositionally biased region" description="Polar residues" evidence="1">
    <location>
        <begin position="250"/>
        <end position="278"/>
    </location>
</feature>
<feature type="compositionally biased region" description="Basic and acidic residues" evidence="1">
    <location>
        <begin position="310"/>
        <end position="322"/>
    </location>
</feature>
<dbReference type="Proteomes" id="UP000008068">
    <property type="component" value="Unassembled WGS sequence"/>
</dbReference>
<name>G0MMS4_CAEBE</name>